<keyword evidence="5" id="KW-0862">Zinc</keyword>
<evidence type="ECO:0000259" key="7">
    <source>
        <dbReference type="Pfam" id="PF01435"/>
    </source>
</evidence>
<dbReference type="PANTHER" id="PTHR22726:SF1">
    <property type="entry name" value="METALLOENDOPEPTIDASE OMA1, MITOCHONDRIAL"/>
    <property type="match status" value="1"/>
</dbReference>
<keyword evidence="4 8" id="KW-0378">Hydrolase</keyword>
<keyword evidence="2 8" id="KW-0645">Protease</keyword>
<dbReference type="GO" id="GO:0046872">
    <property type="term" value="F:metal ion binding"/>
    <property type="evidence" value="ECO:0007669"/>
    <property type="project" value="UniProtKB-KW"/>
</dbReference>
<sequence length="564" mass="61403">MEDPYVGNAVIAMPFLMPKLRTVHILKALTASVLIAIQAVSPLACSAQAAGLPTLGDGASSLTTGEERRLGDSIVKELYRDPDYLDDPVLQEYVEGIWLHLQDAARKNGELSPELEERFAWTLLLGKDRQVNAFALPGGYMGVYLGLIGVVSSGDELASVIAHETSHITQRHIARMMAQQGKQTPLMLASMLLGALAATRSPDAAMAIMMGGPAAVMQNQLNFSRAMESEADRMGYSLMSPAGFAPQGFVSMFGKLQQASRLNDNGSWPYLRSHPLTTQRIADMDSRIPPGKRAADPVPTLEHVMMSARARVISNPGVEVRRQWARLPRSGSFSSLSQFEQVAQLYAATLSAMYLRDWPLAREMVQRLLAATVGNAPANIQARWLNAELEFKADNPQAALAALPLQSGNAPQAAPRVTASGNLAGPREAGPSLATIDVVERVAPRRPELLLKTEILLRLNQAGSMASPLQTWVTDHPRDGSAWQTLARVWRSQGQEMRALRAEAEAQVAHYDYAAAVDRFKAAQDLARKAGAGADYFEASIIDTRLRAVEELLREQLRDKAVNK</sequence>
<name>A0A8B4RZI8_COMTE</name>
<organism evidence="8 9">
    <name type="scientific">Comamonas testosteroni</name>
    <name type="common">Pseudomonas testosteroni</name>
    <dbReference type="NCBI Taxonomy" id="285"/>
    <lineage>
        <taxon>Bacteria</taxon>
        <taxon>Pseudomonadati</taxon>
        <taxon>Pseudomonadota</taxon>
        <taxon>Betaproteobacteria</taxon>
        <taxon>Burkholderiales</taxon>
        <taxon>Comamonadaceae</taxon>
        <taxon>Comamonas</taxon>
    </lineage>
</organism>
<dbReference type="EC" id="3.4.24.-" evidence="8"/>
<comment type="caution">
    <text evidence="8">The sequence shown here is derived from an EMBL/GenBank/DDBJ whole genome shotgun (WGS) entry which is preliminary data.</text>
</comment>
<reference evidence="8 9" key="1">
    <citation type="submission" date="2018-06" db="EMBL/GenBank/DDBJ databases">
        <authorList>
            <consortium name="Pathogen Informatics"/>
            <person name="Doyle S."/>
        </authorList>
    </citation>
    <scope>NUCLEOTIDE SEQUENCE [LARGE SCALE GENOMIC DNA]</scope>
    <source>
        <strain evidence="8 9">NCTC10698</strain>
    </source>
</reference>
<dbReference type="Proteomes" id="UP000255070">
    <property type="component" value="Unassembled WGS sequence"/>
</dbReference>
<evidence type="ECO:0000256" key="4">
    <source>
        <dbReference type="ARBA" id="ARBA00022801"/>
    </source>
</evidence>
<dbReference type="GO" id="GO:0051603">
    <property type="term" value="P:proteolysis involved in protein catabolic process"/>
    <property type="evidence" value="ECO:0007669"/>
    <property type="project" value="TreeGrafter"/>
</dbReference>
<dbReference type="PANTHER" id="PTHR22726">
    <property type="entry name" value="METALLOENDOPEPTIDASE OMA1"/>
    <property type="match status" value="1"/>
</dbReference>
<keyword evidence="3" id="KW-0479">Metal-binding</keyword>
<dbReference type="Pfam" id="PF01435">
    <property type="entry name" value="Peptidase_M48"/>
    <property type="match status" value="1"/>
</dbReference>
<evidence type="ECO:0000256" key="5">
    <source>
        <dbReference type="ARBA" id="ARBA00022833"/>
    </source>
</evidence>
<dbReference type="GO" id="GO:0004222">
    <property type="term" value="F:metalloendopeptidase activity"/>
    <property type="evidence" value="ECO:0007669"/>
    <property type="project" value="InterPro"/>
</dbReference>
<gene>
    <name evidence="8" type="primary">yggG_2</name>
    <name evidence="8" type="ORF">NCTC10698_00574</name>
</gene>
<proteinExistence type="predicted"/>
<keyword evidence="6 8" id="KW-0482">Metalloprotease</keyword>
<dbReference type="InterPro" id="IPR001915">
    <property type="entry name" value="Peptidase_M48"/>
</dbReference>
<evidence type="ECO:0000313" key="8">
    <source>
        <dbReference type="EMBL" id="SUY74321.1"/>
    </source>
</evidence>
<dbReference type="AlphaFoldDB" id="A0A8B4RZI8"/>
<accession>A0A8B4RZI8</accession>
<keyword evidence="9" id="KW-1185">Reference proteome</keyword>
<evidence type="ECO:0000256" key="3">
    <source>
        <dbReference type="ARBA" id="ARBA00022723"/>
    </source>
</evidence>
<protein>
    <submittedName>
        <fullName evidence="8">Uncharacterized metalloprotease yggG</fullName>
        <ecNumber evidence="8">3.4.24.-</ecNumber>
    </submittedName>
</protein>
<feature type="domain" description="Peptidase M48" evidence="7">
    <location>
        <begin position="121"/>
        <end position="287"/>
    </location>
</feature>
<dbReference type="InterPro" id="IPR051156">
    <property type="entry name" value="Mito/Outer_Membr_Metalloprot"/>
</dbReference>
<evidence type="ECO:0000313" key="9">
    <source>
        <dbReference type="Proteomes" id="UP000255070"/>
    </source>
</evidence>
<comment type="cofactor">
    <cofactor evidence="1">
        <name>Zn(2+)</name>
        <dbReference type="ChEBI" id="CHEBI:29105"/>
    </cofactor>
</comment>
<dbReference type="Gene3D" id="3.30.2010.10">
    <property type="entry name" value="Metalloproteases ('zincins'), catalytic domain"/>
    <property type="match status" value="1"/>
</dbReference>
<evidence type="ECO:0000256" key="2">
    <source>
        <dbReference type="ARBA" id="ARBA00022670"/>
    </source>
</evidence>
<evidence type="ECO:0000256" key="6">
    <source>
        <dbReference type="ARBA" id="ARBA00023049"/>
    </source>
</evidence>
<dbReference type="EMBL" id="UFXL01000001">
    <property type="protein sequence ID" value="SUY74321.1"/>
    <property type="molecule type" value="Genomic_DNA"/>
</dbReference>
<evidence type="ECO:0000256" key="1">
    <source>
        <dbReference type="ARBA" id="ARBA00001947"/>
    </source>
</evidence>
<dbReference type="GO" id="GO:0016020">
    <property type="term" value="C:membrane"/>
    <property type="evidence" value="ECO:0007669"/>
    <property type="project" value="TreeGrafter"/>
</dbReference>